<dbReference type="Pfam" id="PF14262">
    <property type="entry name" value="Cthe_2159"/>
    <property type="match status" value="1"/>
</dbReference>
<dbReference type="PATRIC" id="fig|36847.3.peg.2948"/>
<dbReference type="EC" id="3.2.1.8" evidence="5"/>
<proteinExistence type="predicted"/>
<feature type="region of interest" description="Disordered" evidence="2">
    <location>
        <begin position="844"/>
        <end position="870"/>
    </location>
</feature>
<feature type="domain" description="SLH" evidence="4">
    <location>
        <begin position="1217"/>
        <end position="1276"/>
    </location>
</feature>
<keyword evidence="5" id="KW-0624">Polysaccharide degradation</keyword>
<dbReference type="STRING" id="36847.CLNEO_25200"/>
<keyword evidence="6" id="KW-1185">Reference proteome</keyword>
<evidence type="ECO:0000259" key="4">
    <source>
        <dbReference type="PROSITE" id="PS51272"/>
    </source>
</evidence>
<evidence type="ECO:0000256" key="3">
    <source>
        <dbReference type="SAM" id="SignalP"/>
    </source>
</evidence>
<name>A0A136WCD0_9FIRM</name>
<dbReference type="EMBL" id="LRVM01000010">
    <property type="protein sequence ID" value="KXL52171.1"/>
    <property type="molecule type" value="Genomic_DNA"/>
</dbReference>
<evidence type="ECO:0000256" key="1">
    <source>
        <dbReference type="ARBA" id="ARBA00022737"/>
    </source>
</evidence>
<feature type="chain" id="PRO_5007479273" evidence="3">
    <location>
        <begin position="27"/>
        <end position="1276"/>
    </location>
</feature>
<keyword evidence="5" id="KW-0378">Hydrolase</keyword>
<evidence type="ECO:0000313" key="5">
    <source>
        <dbReference type="EMBL" id="KXL52171.1"/>
    </source>
</evidence>
<keyword evidence="5" id="KW-0119">Carbohydrate metabolism</keyword>
<protein>
    <submittedName>
        <fullName evidence="5">Endo-1,4-beta-xylanase A</fullName>
        <ecNumber evidence="5">3.2.1.8</ecNumber>
    </submittedName>
</protein>
<dbReference type="AlphaFoldDB" id="A0A136WCD0"/>
<dbReference type="GO" id="GO:0045493">
    <property type="term" value="P:xylan catabolic process"/>
    <property type="evidence" value="ECO:0007669"/>
    <property type="project" value="UniProtKB-KW"/>
</dbReference>
<organism evidence="5 6">
    <name type="scientific">Anaerotignum neopropionicum</name>
    <dbReference type="NCBI Taxonomy" id="36847"/>
    <lineage>
        <taxon>Bacteria</taxon>
        <taxon>Bacillati</taxon>
        <taxon>Bacillota</taxon>
        <taxon>Clostridia</taxon>
        <taxon>Lachnospirales</taxon>
        <taxon>Anaerotignaceae</taxon>
        <taxon>Anaerotignum</taxon>
    </lineage>
</organism>
<sequence>MKKKRILSFLMTLTMVTGLTPQIVFAADPVTIDLSTVSEDGNGYTCVAELINSETEYVVTITEEGDYELTGTVTQTEHPTHVIVSAPTANITLDDVSITIINFSPISICADSTVNLTLADGSENTLSLGTSEIGFAGLYVPKDASVVIDGTGELTSSGGPSGAGIGGSFNSYSPGTVTAHAGNITINNGIIHAQGGNNGAGIGGGLYGSVNSVIINGGEITAETYASGNNAAGIGGGGYQNGNILITGGTVTATSNRDAVEAIGTGYGIVLASTVIITGGSVKALSPMRIYSEPKNNNDENVYLTTVTVQDNGGSTLDNTEVSCTVGETTFTAKTDSDGKLYLWLPMGDAQIYIIDNEAGYRALGTVTDDDATALIATEFNPVFSIDDTKYESWAEAAVAVQEGETITLLEDTALLASDTMPTVSCSIDGNYHNLTLNSDQSLNADITLKDLSLLSDASISFDCTDIGSIPHALTINGTVGVDEDIYIQNGSSLIVNGTLEVNEMKGFDTMSVAADATVAAFAVRNISNLALNGTITCKYFMLEKSAGDNGILSGNGTFLFNDWGGESPNLYFSNVKIDNGAEITLDTAGYTPHNEDFLIGNKTVSGSTTAPLENIGCLVLGSGYSSFKLTGSSDSYEYLYSLSPKTPLLVPTVALAANAANGGLSYTITPGVGETGTVSGYVIQMLESSGTTEVGDEIACTGTSGNIPLSATIISGSSYCAKVKAVAGAASDYMDSGYSGASTAAVAAQAPLNTIPVRKIGVPATATASVKVKSVYTLNLENIFMDADNDAMTYTVSMNGGMAVGANANYTFTPTVKGTTTLVFAANDGIADSVETYTVTLTAKKSSSGSSSGGSSGSSSGNTGNTATTATTATTGYNATVSAMENGQEVSVTAPTLNVSKSEGKAQMNIDSKLGDIIKSGGTVEATIPSIQDVDTFVVGIPMKSLLNSGGEGSLTFNSEVGSITIPSNMLHGVAENKGTEAEITISQGDSSKFSEEVKKAIGDRPLIQLTLSIDGKQTQWNNPDAPVTVSLPYTPTKAELESPEGIIVWYIDGSGNAVCVTNGHYDRESRAVVFSTTHFSDYAIGFQNISFTDVPANAWYANAVRFMAARGIATGTGNGNFSPDGKLTRGEFIVMLMRAYGIEGEDDSTFNFSDAGNTYYTASLAAAKRLGISNGVGENKFAPQQEITRQEMFTLLYNGLNVMGLLPEGDSGRTLSDFTDSSSISSYAQEALEYFVKTGAVSGSHGQILPTETTTRGEMAQVLYSLLANNIEAK</sequence>
<reference evidence="5 6" key="1">
    <citation type="submission" date="2016-01" db="EMBL/GenBank/DDBJ databases">
        <title>Genome sequence of Clostridium neopropionicum X4, DSM-3847.</title>
        <authorList>
            <person name="Poehlein A."/>
            <person name="Beck M.H."/>
            <person name="Bengelsdorf F.R."/>
            <person name="Daniel R."/>
            <person name="Duerre P."/>
        </authorList>
    </citation>
    <scope>NUCLEOTIDE SEQUENCE [LARGE SCALE GENOMIC DNA]</scope>
    <source>
        <strain evidence="5 6">DSM-3847</strain>
    </source>
</reference>
<dbReference type="GO" id="GO:0031176">
    <property type="term" value="F:endo-1,4-beta-xylanase activity"/>
    <property type="evidence" value="ECO:0007669"/>
    <property type="project" value="UniProtKB-EC"/>
</dbReference>
<keyword evidence="5" id="KW-0858">Xylan degradation</keyword>
<dbReference type="InterPro" id="IPR025584">
    <property type="entry name" value="Cthe_2159"/>
</dbReference>
<feature type="signal peptide" evidence="3">
    <location>
        <begin position="1"/>
        <end position="26"/>
    </location>
</feature>
<feature type="domain" description="SLH" evidence="4">
    <location>
        <begin position="1089"/>
        <end position="1152"/>
    </location>
</feature>
<dbReference type="InterPro" id="IPR001119">
    <property type="entry name" value="SLH_dom"/>
</dbReference>
<feature type="compositionally biased region" description="Low complexity" evidence="2">
    <location>
        <begin position="858"/>
        <end position="870"/>
    </location>
</feature>
<comment type="caution">
    <text evidence="5">The sequence shown here is derived from an EMBL/GenBank/DDBJ whole genome shotgun (WGS) entry which is preliminary data.</text>
</comment>
<dbReference type="PROSITE" id="PS51272">
    <property type="entry name" value="SLH"/>
    <property type="match status" value="3"/>
</dbReference>
<keyword evidence="5" id="KW-0326">Glycosidase</keyword>
<dbReference type="Proteomes" id="UP000070539">
    <property type="component" value="Unassembled WGS sequence"/>
</dbReference>
<keyword evidence="3" id="KW-0732">Signal</keyword>
<evidence type="ECO:0000313" key="6">
    <source>
        <dbReference type="Proteomes" id="UP000070539"/>
    </source>
</evidence>
<dbReference type="RefSeq" id="WP_066089780.1">
    <property type="nucleotide sequence ID" value="NZ_LRVM01000010.1"/>
</dbReference>
<gene>
    <name evidence="5" type="primary">xynA1_10</name>
    <name evidence="5" type="ORF">CLNEO_25200</name>
</gene>
<dbReference type="Pfam" id="PF00395">
    <property type="entry name" value="SLH"/>
    <property type="match status" value="3"/>
</dbReference>
<dbReference type="OrthoDB" id="9809781at2"/>
<keyword evidence="1" id="KW-0677">Repeat</keyword>
<feature type="domain" description="SLH" evidence="4">
    <location>
        <begin position="1153"/>
        <end position="1212"/>
    </location>
</feature>
<evidence type="ECO:0000256" key="2">
    <source>
        <dbReference type="SAM" id="MobiDB-lite"/>
    </source>
</evidence>
<accession>A0A136WCD0</accession>